<gene>
    <name evidence="1" type="ORF">F4V73_13985</name>
</gene>
<evidence type="ECO:0000313" key="1">
    <source>
        <dbReference type="EMBL" id="KAA8714171.1"/>
    </source>
</evidence>
<protein>
    <submittedName>
        <fullName evidence="1">Sce7725 family protein</fullName>
    </submittedName>
</protein>
<dbReference type="RefSeq" id="WP_150385009.1">
    <property type="nucleotide sequence ID" value="NZ_BAAAFS010000004.1"/>
</dbReference>
<sequence length="305" mass="35176">MYFPFVRGKQFELIALRELAPRLPNNIYKPIIEPVRKNLLPLLKTIKKINEYNIEPIIIINPNIGDYAKEKDNVNINDLLKVQGEDLKFLPCVKIHDENENYKTIIDTLPERHAVFVAELVDKKNMEYLFGAEYAIIPKRTIDEILTRLKKNVVLIDDPFQKKNRNADYKDKSHFSDIHISFNQRPNVIGFSDYTIVGSDYSEAGGPAYVVTIHLSYIEDEYNQMFIRHFSSQESNSPANPGGKFKEAIHKCVTYINANPTVFDDTLGLDELLYLYEKGHFPGLGQVKKISLEHHIETLCNFLNS</sequence>
<organism evidence="1 2">
    <name type="scientific">Morganella psychrotolerans</name>
    <dbReference type="NCBI Taxonomy" id="368603"/>
    <lineage>
        <taxon>Bacteria</taxon>
        <taxon>Pseudomonadati</taxon>
        <taxon>Pseudomonadota</taxon>
        <taxon>Gammaproteobacteria</taxon>
        <taxon>Enterobacterales</taxon>
        <taxon>Morganellaceae</taxon>
        <taxon>Morganella</taxon>
    </lineage>
</organism>
<accession>A0A5M9R0Z8</accession>
<dbReference type="EMBL" id="VXKB01000004">
    <property type="protein sequence ID" value="KAA8714171.1"/>
    <property type="molecule type" value="Genomic_DNA"/>
</dbReference>
<name>A0A5M9R0Z8_9GAMM</name>
<proteinExistence type="predicted"/>
<reference evidence="1 2" key="1">
    <citation type="submission" date="2019-09" db="EMBL/GenBank/DDBJ databases">
        <title>Draft genome sequence of various Type strains from the CCUG.</title>
        <authorList>
            <person name="Pineiro-Iglesias B."/>
            <person name="Tunovic T."/>
            <person name="Unosson C."/>
            <person name="Inganas E."/>
            <person name="Ohlen M."/>
            <person name="Cardew S."/>
            <person name="Jensie-Markopoulos S."/>
            <person name="Salva-Serra F."/>
            <person name="Jaen-Luchoro D."/>
            <person name="Karlsson R."/>
            <person name="Svensson-Stadler L."/>
            <person name="Chun J."/>
            <person name="Moore E."/>
        </authorList>
    </citation>
    <scope>NUCLEOTIDE SEQUENCE [LARGE SCALE GENOMIC DNA]</scope>
    <source>
        <strain evidence="1 2">CCUG 53682T</strain>
    </source>
</reference>
<dbReference type="AlphaFoldDB" id="A0A5M9R0Z8"/>
<dbReference type="InterPro" id="IPR047727">
    <property type="entry name" value="Sce7725-like"/>
</dbReference>
<dbReference type="NCBIfam" id="NF033831">
    <property type="entry name" value="sce7725_fam"/>
    <property type="match status" value="1"/>
</dbReference>
<dbReference type="Proteomes" id="UP000322181">
    <property type="component" value="Unassembled WGS sequence"/>
</dbReference>
<evidence type="ECO:0000313" key="2">
    <source>
        <dbReference type="Proteomes" id="UP000322181"/>
    </source>
</evidence>
<comment type="caution">
    <text evidence="1">The sequence shown here is derived from an EMBL/GenBank/DDBJ whole genome shotgun (WGS) entry which is preliminary data.</text>
</comment>